<evidence type="ECO:0000259" key="11">
    <source>
        <dbReference type="PROSITE" id="PS50929"/>
    </source>
</evidence>
<feature type="transmembrane region" description="Helical" evidence="9">
    <location>
        <begin position="284"/>
        <end position="305"/>
    </location>
</feature>
<evidence type="ECO:0000256" key="9">
    <source>
        <dbReference type="SAM" id="Phobius"/>
    </source>
</evidence>
<proteinExistence type="predicted"/>
<keyword evidence="8" id="KW-0080">Bacteriocin transport</keyword>
<evidence type="ECO:0000256" key="1">
    <source>
        <dbReference type="ARBA" id="ARBA00004651"/>
    </source>
</evidence>
<keyword evidence="6 9" id="KW-1133">Transmembrane helix</keyword>
<dbReference type="EMBL" id="CP076129">
    <property type="protein sequence ID" value="QWG09281.1"/>
    <property type="molecule type" value="Genomic_DNA"/>
</dbReference>
<feature type="transmembrane region" description="Helical" evidence="9">
    <location>
        <begin position="211"/>
        <end position="231"/>
    </location>
</feature>
<evidence type="ECO:0000256" key="4">
    <source>
        <dbReference type="ARBA" id="ARBA00022840"/>
    </source>
</evidence>
<feature type="domain" description="Peptidase C39" evidence="12">
    <location>
        <begin position="16"/>
        <end position="142"/>
    </location>
</feature>
<dbReference type="PROSITE" id="PS50990">
    <property type="entry name" value="PEPTIDASE_C39"/>
    <property type="match status" value="1"/>
</dbReference>
<evidence type="ECO:0000313" key="13">
    <source>
        <dbReference type="EMBL" id="QWG09281.1"/>
    </source>
</evidence>
<evidence type="ECO:0000256" key="8">
    <source>
        <dbReference type="ARBA" id="ARBA00043264"/>
    </source>
</evidence>
<dbReference type="CDD" id="cd18570">
    <property type="entry name" value="ABC_6TM_PCAT1_LagD_like"/>
    <property type="match status" value="1"/>
</dbReference>
<evidence type="ECO:0000259" key="10">
    <source>
        <dbReference type="PROSITE" id="PS50893"/>
    </source>
</evidence>
<dbReference type="InterPro" id="IPR003439">
    <property type="entry name" value="ABC_transporter-like_ATP-bd"/>
</dbReference>
<dbReference type="SUPFAM" id="SSF90123">
    <property type="entry name" value="ABC transporter transmembrane region"/>
    <property type="match status" value="1"/>
</dbReference>
<dbReference type="Proteomes" id="UP000682802">
    <property type="component" value="Chromosome 2"/>
</dbReference>
<dbReference type="InterPro" id="IPR005074">
    <property type="entry name" value="Peptidase_C39"/>
</dbReference>
<dbReference type="Gene3D" id="3.40.50.300">
    <property type="entry name" value="P-loop containing nucleotide triphosphate hydrolases"/>
    <property type="match status" value="1"/>
</dbReference>
<name>A0ABX8H0C9_9BACT</name>
<dbReference type="PANTHER" id="PTHR24221:SF654">
    <property type="entry name" value="ATP-BINDING CASSETTE SUB-FAMILY B MEMBER 6"/>
    <property type="match status" value="1"/>
</dbReference>
<dbReference type="InterPro" id="IPR039421">
    <property type="entry name" value="Type_1_exporter"/>
</dbReference>
<dbReference type="Pfam" id="PF00005">
    <property type="entry name" value="ABC_tran"/>
    <property type="match status" value="1"/>
</dbReference>
<organism evidence="13 14">
    <name type="scientific">Flammeovirga kamogawensis</name>
    <dbReference type="NCBI Taxonomy" id="373891"/>
    <lineage>
        <taxon>Bacteria</taxon>
        <taxon>Pseudomonadati</taxon>
        <taxon>Bacteroidota</taxon>
        <taxon>Cytophagia</taxon>
        <taxon>Cytophagales</taxon>
        <taxon>Flammeovirgaceae</taxon>
        <taxon>Flammeovirga</taxon>
    </lineage>
</organism>
<keyword evidence="5" id="KW-0653">Protein transport</keyword>
<evidence type="ECO:0000256" key="2">
    <source>
        <dbReference type="ARBA" id="ARBA00022692"/>
    </source>
</evidence>
<dbReference type="Gene3D" id="3.90.70.10">
    <property type="entry name" value="Cysteine proteinases"/>
    <property type="match status" value="1"/>
</dbReference>
<protein>
    <submittedName>
        <fullName evidence="13">Peptidase domain-containing ABC transporter</fullName>
    </submittedName>
</protein>
<dbReference type="InterPro" id="IPR017871">
    <property type="entry name" value="ABC_transporter-like_CS"/>
</dbReference>
<keyword evidence="14" id="KW-1185">Reference proteome</keyword>
<accession>A0ABX8H0C9</accession>
<gene>
    <name evidence="13" type="ORF">KM029_22000</name>
</gene>
<dbReference type="InterPro" id="IPR003593">
    <property type="entry name" value="AAA+_ATPase"/>
</dbReference>
<feature type="transmembrane region" description="Helical" evidence="9">
    <location>
        <begin position="403"/>
        <end position="421"/>
    </location>
</feature>
<dbReference type="RefSeq" id="WP_144075962.1">
    <property type="nucleotide sequence ID" value="NZ_CP076129.1"/>
</dbReference>
<feature type="domain" description="ABC transmembrane type-1" evidence="11">
    <location>
        <begin position="177"/>
        <end position="456"/>
    </location>
</feature>
<sequence>MMKEKYKLFEKYQVTQQGESDCGIACLLSIINYYDGVSIPLEELRAISGTTVTGTTLLGLYEAANNLGFNANGCKATIESLKEHDSPAILHVILNQHLQHYIVFYGYNSENNTFIIGDPARGIKVYTEEELSEVWISKTILVLEKTDKFQLNKNKKENRKKWFLDIIDEDKNYLISGGFLGVIIAVLGLSMSIFSQRLIDYILPSNDLTKLILSIGLLFILLSVRVLFTYVRGVLLSKHSKKFNSKVIHSFFSKLMYLPFSFFQQRKTGEMVARLNDSQRLQQVVTYFMTSVVIDFLLVFISLVYLCFFNIWIGLTVVVFIPVYVFVAFKYNKKVMDAQQEVMELYAHTESQYISTVQGIKTVKVNQKEAFFTVQTKQIYDEYQSRIFDFSKLQLKIGSFMESWNTVFSVALLGLGATIVFKEGLTTGEMMAILTVAMNITPSVIRVSLSNIEWNEAKVAFDRMYEFVKVEEEKQNLTLKIDEIDVIDFKEVSFRFPGKKELLSKLNFKVKNGEMIAVTGDSGSGKSTLFNILQKFQTISSGEIVVNETSLDLISNKNWRQYIGIVDQNIMLFPGTVIENITLSSEPENYEAAVNFCQKIGLHQLIMKLPQDYLTIVGENGINLSGGQKQLVALARALFKKPKVLLLDEFTSAMDSSIEKEVLEILKKEAKNRITILVSHHDELLHYVDKTYKIENNTMHTLALV</sequence>
<evidence type="ECO:0000256" key="7">
    <source>
        <dbReference type="ARBA" id="ARBA00023136"/>
    </source>
</evidence>
<feature type="transmembrane region" description="Helical" evidence="9">
    <location>
        <begin position="173"/>
        <end position="199"/>
    </location>
</feature>
<keyword evidence="5" id="KW-0813">Transport</keyword>
<dbReference type="SMART" id="SM00382">
    <property type="entry name" value="AAA"/>
    <property type="match status" value="1"/>
</dbReference>
<dbReference type="InterPro" id="IPR027417">
    <property type="entry name" value="P-loop_NTPase"/>
</dbReference>
<dbReference type="SUPFAM" id="SSF52540">
    <property type="entry name" value="P-loop containing nucleoside triphosphate hydrolases"/>
    <property type="match status" value="1"/>
</dbReference>
<dbReference type="Gene3D" id="1.20.1560.10">
    <property type="entry name" value="ABC transporter type 1, transmembrane domain"/>
    <property type="match status" value="1"/>
</dbReference>
<comment type="subcellular location">
    <subcellularLocation>
        <location evidence="1">Cell membrane</location>
        <topology evidence="1">Multi-pass membrane protein</topology>
    </subcellularLocation>
</comment>
<evidence type="ECO:0000256" key="6">
    <source>
        <dbReference type="ARBA" id="ARBA00022989"/>
    </source>
</evidence>
<dbReference type="PROSITE" id="PS00211">
    <property type="entry name" value="ABC_TRANSPORTER_1"/>
    <property type="match status" value="1"/>
</dbReference>
<dbReference type="PROSITE" id="PS50929">
    <property type="entry name" value="ABC_TM1F"/>
    <property type="match status" value="1"/>
</dbReference>
<feature type="transmembrane region" description="Helical" evidence="9">
    <location>
        <begin position="311"/>
        <end position="329"/>
    </location>
</feature>
<evidence type="ECO:0000256" key="5">
    <source>
        <dbReference type="ARBA" id="ARBA00022927"/>
    </source>
</evidence>
<keyword evidence="3" id="KW-0547">Nucleotide-binding</keyword>
<reference evidence="13 14" key="1">
    <citation type="submission" date="2021-05" db="EMBL/GenBank/DDBJ databases">
        <title>Comparative genomic studies on the polysaccharide-degrading batcterial strains of the Flammeovirga genus.</title>
        <authorList>
            <person name="Zewei F."/>
            <person name="Zheng Z."/>
            <person name="Yu L."/>
            <person name="Ruyue G."/>
            <person name="Yanhong M."/>
            <person name="Yuanyuan C."/>
            <person name="Jingyan G."/>
            <person name="Wenjun H."/>
        </authorList>
    </citation>
    <scope>NUCLEOTIDE SEQUENCE [LARGE SCALE GENOMIC DNA]</scope>
    <source>
        <strain evidence="13 14">YS10</strain>
    </source>
</reference>
<dbReference type="PANTHER" id="PTHR24221">
    <property type="entry name" value="ATP-BINDING CASSETTE SUB-FAMILY B"/>
    <property type="match status" value="1"/>
</dbReference>
<keyword evidence="4" id="KW-0067">ATP-binding</keyword>
<dbReference type="Pfam" id="PF00664">
    <property type="entry name" value="ABC_membrane"/>
    <property type="match status" value="1"/>
</dbReference>
<dbReference type="Pfam" id="PF03412">
    <property type="entry name" value="Peptidase_C39"/>
    <property type="match status" value="1"/>
</dbReference>
<dbReference type="PROSITE" id="PS50893">
    <property type="entry name" value="ABC_TRANSPORTER_2"/>
    <property type="match status" value="1"/>
</dbReference>
<feature type="domain" description="ABC transporter" evidence="10">
    <location>
        <begin position="487"/>
        <end position="705"/>
    </location>
</feature>
<evidence type="ECO:0000313" key="14">
    <source>
        <dbReference type="Proteomes" id="UP000682802"/>
    </source>
</evidence>
<evidence type="ECO:0000256" key="3">
    <source>
        <dbReference type="ARBA" id="ARBA00022741"/>
    </source>
</evidence>
<dbReference type="InterPro" id="IPR036640">
    <property type="entry name" value="ABC1_TM_sf"/>
</dbReference>
<dbReference type="InterPro" id="IPR011527">
    <property type="entry name" value="ABC1_TM_dom"/>
</dbReference>
<evidence type="ECO:0000259" key="12">
    <source>
        <dbReference type="PROSITE" id="PS50990"/>
    </source>
</evidence>
<keyword evidence="7 9" id="KW-0472">Membrane</keyword>
<keyword evidence="2 9" id="KW-0812">Transmembrane</keyword>